<accession>A0A061QY24</accession>
<gene>
    <name evidence="1" type="ORF">TSPGSL018_20845</name>
</gene>
<dbReference type="AlphaFoldDB" id="A0A061QY24"/>
<sequence length="49" mass="5899">FRIRLLPSGKAEASKARVRNETKLEKQRSWKKNVSWKFFPPIDRYFSNS</sequence>
<protein>
    <submittedName>
        <fullName evidence="1">Uncharacterized protein</fullName>
    </submittedName>
</protein>
<proteinExistence type="predicted"/>
<organism evidence="1">
    <name type="scientific">Tetraselmis sp. GSL018</name>
    <dbReference type="NCBI Taxonomy" id="582737"/>
    <lineage>
        <taxon>Eukaryota</taxon>
        <taxon>Viridiplantae</taxon>
        <taxon>Chlorophyta</taxon>
        <taxon>core chlorophytes</taxon>
        <taxon>Chlorodendrophyceae</taxon>
        <taxon>Chlorodendrales</taxon>
        <taxon>Chlorodendraceae</taxon>
        <taxon>Tetraselmis</taxon>
    </lineage>
</organism>
<reference evidence="1" key="1">
    <citation type="submission" date="2014-05" db="EMBL/GenBank/DDBJ databases">
        <title>The transcriptome of the halophilic microalga Tetraselmis sp. GSL018 isolated from the Great Salt Lake, Utah.</title>
        <authorList>
            <person name="Jinkerson R.E."/>
            <person name="D'Adamo S."/>
            <person name="Posewitz M.C."/>
        </authorList>
    </citation>
    <scope>NUCLEOTIDE SEQUENCE</scope>
    <source>
        <strain evidence="1">GSL018</strain>
    </source>
</reference>
<evidence type="ECO:0000313" key="1">
    <source>
        <dbReference type="EMBL" id="JAC63365.1"/>
    </source>
</evidence>
<dbReference type="EMBL" id="GBEZ01023527">
    <property type="protein sequence ID" value="JAC63365.1"/>
    <property type="molecule type" value="Transcribed_RNA"/>
</dbReference>
<name>A0A061QY24_9CHLO</name>
<feature type="non-terminal residue" evidence="1">
    <location>
        <position position="1"/>
    </location>
</feature>